<organism evidence="7 8">
    <name type="scientific">Ostreobium quekettii</name>
    <dbReference type="NCBI Taxonomy" id="121088"/>
    <lineage>
        <taxon>Eukaryota</taxon>
        <taxon>Viridiplantae</taxon>
        <taxon>Chlorophyta</taxon>
        <taxon>core chlorophytes</taxon>
        <taxon>Ulvophyceae</taxon>
        <taxon>TCBD clade</taxon>
        <taxon>Bryopsidales</taxon>
        <taxon>Ostreobineae</taxon>
        <taxon>Ostreobiaceae</taxon>
        <taxon>Ostreobium</taxon>
    </lineage>
</organism>
<dbReference type="Pfam" id="PF01363">
    <property type="entry name" value="FYVE"/>
    <property type="match status" value="1"/>
</dbReference>
<dbReference type="GO" id="GO:0035091">
    <property type="term" value="F:phosphatidylinositol binding"/>
    <property type="evidence" value="ECO:0007669"/>
    <property type="project" value="TreeGrafter"/>
</dbReference>
<evidence type="ECO:0000256" key="4">
    <source>
        <dbReference type="PROSITE-ProRule" id="PRU00091"/>
    </source>
</evidence>
<dbReference type="InterPro" id="IPR007461">
    <property type="entry name" value="Ysc84_actin-binding"/>
</dbReference>
<dbReference type="SMART" id="SM00064">
    <property type="entry name" value="FYVE"/>
    <property type="match status" value="1"/>
</dbReference>
<dbReference type="InterPro" id="IPR000306">
    <property type="entry name" value="Znf_FYVE"/>
</dbReference>
<accession>A0A8S1JGR5</accession>
<dbReference type="GO" id="GO:0008270">
    <property type="term" value="F:zinc ion binding"/>
    <property type="evidence" value="ECO:0007669"/>
    <property type="project" value="UniProtKB-KW"/>
</dbReference>
<dbReference type="Pfam" id="PF04366">
    <property type="entry name" value="Ysc84"/>
    <property type="match status" value="1"/>
</dbReference>
<reference evidence="7" key="1">
    <citation type="submission" date="2020-12" db="EMBL/GenBank/DDBJ databases">
        <authorList>
            <person name="Iha C."/>
        </authorList>
    </citation>
    <scope>NUCLEOTIDE SEQUENCE</scope>
</reference>
<evidence type="ECO:0000313" key="7">
    <source>
        <dbReference type="EMBL" id="CAD7705416.1"/>
    </source>
</evidence>
<keyword evidence="2 4" id="KW-0863">Zinc-finger</keyword>
<evidence type="ECO:0000256" key="1">
    <source>
        <dbReference type="ARBA" id="ARBA00022723"/>
    </source>
</evidence>
<dbReference type="PROSITE" id="PS50178">
    <property type="entry name" value="ZF_FYVE"/>
    <property type="match status" value="1"/>
</dbReference>
<keyword evidence="1" id="KW-0479">Metal-binding</keyword>
<evidence type="ECO:0000256" key="3">
    <source>
        <dbReference type="ARBA" id="ARBA00022833"/>
    </source>
</evidence>
<dbReference type="Proteomes" id="UP000708148">
    <property type="component" value="Unassembled WGS sequence"/>
</dbReference>
<evidence type="ECO:0000313" key="8">
    <source>
        <dbReference type="Proteomes" id="UP000708148"/>
    </source>
</evidence>
<evidence type="ECO:0000256" key="2">
    <source>
        <dbReference type="ARBA" id="ARBA00022771"/>
    </source>
</evidence>
<proteinExistence type="predicted"/>
<dbReference type="InterPro" id="IPR017455">
    <property type="entry name" value="Znf_FYVE-rel"/>
</dbReference>
<sequence length="532" mass="56507">MASVQAHRPECPLCRAPFDPSMQLTLNHQLRDLVSLANNLQIDCQTREAGWEAFPTARTTAQQYSSELGRKPANGGQAMPSAPPVDASHLTGGVDDGGVDVMSLEPPCWVPDSQGIQCSNCCLNFRTLVRLRHHCRLCGRIFCNQCCSKRMLLPPKFAAREPARVCEMCSSVLGPLQPYLTERHSRASQDLVHDVTDSTAVRSWVNNPLTRSLEQDIYKATNILREVQTAKRLFNNLIPDDVLQGAAGFALLSQVKVGLGLWSARVGTGLVVAHQPSGGWSAPCAVSCCGAGWGPQAGGEILDIVLVLPTKEAVDAFSGRAQLTLGGSVSVAVGVGVGRIAEAFLKVGDGGGTTRCYSYAISRGAFVGISVEGAVISTRDAVNMNFYGRPVTAKDLLVQEQPALPVAAAALYDSLEALVGISGKICEAPPQASAPEAPLRASQLAESVDRTVAQRNPSAGSQRTDPLADHLALLASLDVNGSFGFSGLSRSDNVARVPVTTAEAGPRNVRHVEHVEYVEEEDDDPLPMLACP</sequence>
<comment type="caution">
    <text evidence="7">The sequence shown here is derived from an EMBL/GenBank/DDBJ whole genome shotgun (WGS) entry which is preliminary data.</text>
</comment>
<dbReference type="AlphaFoldDB" id="A0A8S1JGR5"/>
<dbReference type="InterPro" id="IPR051702">
    <property type="entry name" value="SH3_domain_YSC84-like"/>
</dbReference>
<gene>
    <name evidence="7" type="ORF">OSTQU699_LOCUS10771</name>
</gene>
<feature type="region of interest" description="Disordered" evidence="5">
    <location>
        <begin position="62"/>
        <end position="84"/>
    </location>
</feature>
<evidence type="ECO:0000259" key="6">
    <source>
        <dbReference type="PROSITE" id="PS50178"/>
    </source>
</evidence>
<protein>
    <recommendedName>
        <fullName evidence="6">FYVE-type domain-containing protein</fullName>
    </recommendedName>
</protein>
<keyword evidence="8" id="KW-1185">Reference proteome</keyword>
<evidence type="ECO:0000256" key="5">
    <source>
        <dbReference type="SAM" id="MobiDB-lite"/>
    </source>
</evidence>
<keyword evidence="3" id="KW-0862">Zinc</keyword>
<dbReference type="OrthoDB" id="443981at2759"/>
<dbReference type="PANTHER" id="PTHR15629">
    <property type="entry name" value="SH3YL1 PROTEIN"/>
    <property type="match status" value="1"/>
</dbReference>
<dbReference type="PANTHER" id="PTHR15629:SF2">
    <property type="entry name" value="SH3 DOMAIN-CONTAINING YSC84-LIKE PROTEIN 1"/>
    <property type="match status" value="1"/>
</dbReference>
<dbReference type="EMBL" id="CAJHUC010003121">
    <property type="protein sequence ID" value="CAD7705416.1"/>
    <property type="molecule type" value="Genomic_DNA"/>
</dbReference>
<dbReference type="Gene3D" id="3.30.40.10">
    <property type="entry name" value="Zinc/RING finger domain, C3HC4 (zinc finger)"/>
    <property type="match status" value="1"/>
</dbReference>
<name>A0A8S1JGR5_9CHLO</name>
<dbReference type="InterPro" id="IPR011011">
    <property type="entry name" value="Znf_FYVE_PHD"/>
</dbReference>
<dbReference type="InterPro" id="IPR013083">
    <property type="entry name" value="Znf_RING/FYVE/PHD"/>
</dbReference>
<feature type="domain" description="FYVE-type" evidence="6">
    <location>
        <begin position="112"/>
        <end position="174"/>
    </location>
</feature>
<dbReference type="SUPFAM" id="SSF57903">
    <property type="entry name" value="FYVE/PHD zinc finger"/>
    <property type="match status" value="1"/>
</dbReference>